<evidence type="ECO:0000313" key="4">
    <source>
        <dbReference type="EMBL" id="OMO49467.1"/>
    </source>
</evidence>
<dbReference type="InterPro" id="IPR038538">
    <property type="entry name" value="MTERF_sf"/>
</dbReference>
<dbReference type="OrthoDB" id="637682at2759"/>
<dbReference type="Pfam" id="PF02536">
    <property type="entry name" value="mTERF"/>
    <property type="match status" value="1"/>
</dbReference>
<accession>A0A1R3FUH8</accession>
<reference evidence="5" key="1">
    <citation type="submission" date="2013-09" db="EMBL/GenBank/DDBJ databases">
        <title>Corchorus olitorius genome sequencing.</title>
        <authorList>
            <person name="Alam M."/>
            <person name="Haque M.S."/>
            <person name="Islam M.S."/>
            <person name="Emdad E.M."/>
            <person name="Islam M.M."/>
            <person name="Ahmed B."/>
            <person name="Halim A."/>
            <person name="Hossen Q.M.M."/>
            <person name="Hossain M.Z."/>
            <person name="Ahmed R."/>
            <person name="Khan M.M."/>
            <person name="Islam R."/>
            <person name="Rashid M.M."/>
            <person name="Khan S.A."/>
            <person name="Rahman M.S."/>
            <person name="Alam M."/>
            <person name="Yahiya A.S."/>
            <person name="Khan M.S."/>
            <person name="Azam M.S."/>
            <person name="Haque T."/>
            <person name="Lashkar M.Z.H."/>
            <person name="Akhand A.I."/>
            <person name="Morshed G."/>
            <person name="Roy S."/>
            <person name="Uddin K.S."/>
            <person name="Rabeya T."/>
            <person name="Hossain A.S."/>
            <person name="Chowdhury A."/>
            <person name="Snigdha A.R."/>
            <person name="Mortoza M.S."/>
            <person name="Matin S.A."/>
            <person name="Hoque S.M.E."/>
            <person name="Islam M.K."/>
            <person name="Roy D.K."/>
            <person name="Haider R."/>
            <person name="Moosa M.M."/>
            <person name="Elias S.M."/>
            <person name="Hasan A.M."/>
            <person name="Jahan S."/>
            <person name="Shafiuddin M."/>
            <person name="Mahmood N."/>
            <person name="Shommy N.S."/>
        </authorList>
    </citation>
    <scope>NUCLEOTIDE SEQUENCE [LARGE SCALE GENOMIC DNA]</scope>
    <source>
        <strain evidence="5">cv. O-4</strain>
    </source>
</reference>
<dbReference type="GO" id="GO:0006353">
    <property type="term" value="P:DNA-templated transcription termination"/>
    <property type="evidence" value="ECO:0007669"/>
    <property type="project" value="UniProtKB-KW"/>
</dbReference>
<dbReference type="EMBL" id="AWUE01024871">
    <property type="protein sequence ID" value="OMO49467.1"/>
    <property type="molecule type" value="Genomic_DNA"/>
</dbReference>
<keyword evidence="2" id="KW-0805">Transcription regulation</keyword>
<evidence type="ECO:0000256" key="3">
    <source>
        <dbReference type="ARBA" id="ARBA00022946"/>
    </source>
</evidence>
<dbReference type="PANTHER" id="PTHR13068:SF236">
    <property type="entry name" value="OS02G0749800 PROTEIN"/>
    <property type="match status" value="1"/>
</dbReference>
<proteinExistence type="inferred from homology"/>
<evidence type="ECO:0000256" key="1">
    <source>
        <dbReference type="ARBA" id="ARBA00007692"/>
    </source>
</evidence>
<dbReference type="Gene3D" id="1.25.70.10">
    <property type="entry name" value="Transcription termination factor 3, mitochondrial"/>
    <property type="match status" value="1"/>
</dbReference>
<protein>
    <submittedName>
        <fullName evidence="4">Mitochodrial transcription termination factor-related protein</fullName>
    </submittedName>
</protein>
<name>A0A1R3FUH8_9ROSI</name>
<sequence length="89" mass="9985">MNCIGLFQAGLRSSYVANRPRLLGFSLEKRIIPRFAVLQFLSSKGLIKNNVSLAKVLGPNEKKFLQMFVIPYADPDLLKLYKGKLGISE</sequence>
<comment type="similarity">
    <text evidence="1">Belongs to the mTERF family.</text>
</comment>
<gene>
    <name evidence="4" type="ORF">COLO4_38543</name>
</gene>
<keyword evidence="2" id="KW-0806">Transcription termination</keyword>
<evidence type="ECO:0000313" key="5">
    <source>
        <dbReference type="Proteomes" id="UP000187203"/>
    </source>
</evidence>
<dbReference type="Proteomes" id="UP000187203">
    <property type="component" value="Unassembled WGS sequence"/>
</dbReference>
<keyword evidence="2" id="KW-0804">Transcription</keyword>
<dbReference type="GO" id="GO:0003676">
    <property type="term" value="F:nucleic acid binding"/>
    <property type="evidence" value="ECO:0007669"/>
    <property type="project" value="InterPro"/>
</dbReference>
<keyword evidence="3" id="KW-0809">Transit peptide</keyword>
<dbReference type="PANTHER" id="PTHR13068">
    <property type="entry name" value="CGI-12 PROTEIN-RELATED"/>
    <property type="match status" value="1"/>
</dbReference>
<dbReference type="InterPro" id="IPR003690">
    <property type="entry name" value="MTERF"/>
</dbReference>
<dbReference type="AlphaFoldDB" id="A0A1R3FUH8"/>
<comment type="caution">
    <text evidence="4">The sequence shown here is derived from an EMBL/GenBank/DDBJ whole genome shotgun (WGS) entry which is preliminary data.</text>
</comment>
<dbReference type="STRING" id="93759.A0A1R3FUH8"/>
<evidence type="ECO:0000256" key="2">
    <source>
        <dbReference type="ARBA" id="ARBA00022472"/>
    </source>
</evidence>
<organism evidence="4 5">
    <name type="scientific">Corchorus olitorius</name>
    <dbReference type="NCBI Taxonomy" id="93759"/>
    <lineage>
        <taxon>Eukaryota</taxon>
        <taxon>Viridiplantae</taxon>
        <taxon>Streptophyta</taxon>
        <taxon>Embryophyta</taxon>
        <taxon>Tracheophyta</taxon>
        <taxon>Spermatophyta</taxon>
        <taxon>Magnoliopsida</taxon>
        <taxon>eudicotyledons</taxon>
        <taxon>Gunneridae</taxon>
        <taxon>Pentapetalae</taxon>
        <taxon>rosids</taxon>
        <taxon>malvids</taxon>
        <taxon>Malvales</taxon>
        <taxon>Malvaceae</taxon>
        <taxon>Grewioideae</taxon>
        <taxon>Apeibeae</taxon>
        <taxon>Corchorus</taxon>
    </lineage>
</organism>
<keyword evidence="5" id="KW-1185">Reference proteome</keyword>